<comment type="caution">
    <text evidence="6">The sequence shown here is derived from an EMBL/GenBank/DDBJ whole genome shotgun (WGS) entry which is preliminary data.</text>
</comment>
<keyword evidence="2 5" id="KW-0812">Transmembrane</keyword>
<keyword evidence="7" id="KW-1185">Reference proteome</keyword>
<feature type="transmembrane region" description="Helical" evidence="5">
    <location>
        <begin position="93"/>
        <end position="116"/>
    </location>
</feature>
<keyword evidence="4 5" id="KW-0472">Membrane</keyword>
<dbReference type="Pfam" id="PF04172">
    <property type="entry name" value="LrgB"/>
    <property type="match status" value="1"/>
</dbReference>
<organism evidence="6 7">
    <name type="scientific">Clostridium rhizosphaerae</name>
    <dbReference type="NCBI Taxonomy" id="2803861"/>
    <lineage>
        <taxon>Bacteria</taxon>
        <taxon>Bacillati</taxon>
        <taxon>Bacillota</taxon>
        <taxon>Clostridia</taxon>
        <taxon>Eubacteriales</taxon>
        <taxon>Clostridiaceae</taxon>
        <taxon>Clostridium</taxon>
    </lineage>
</organism>
<dbReference type="InterPro" id="IPR007300">
    <property type="entry name" value="CidB/LrgB"/>
</dbReference>
<name>A0ABS1TBH9_9CLOT</name>
<reference evidence="6 7" key="1">
    <citation type="submission" date="2021-01" db="EMBL/GenBank/DDBJ databases">
        <title>Genome public.</title>
        <authorList>
            <person name="Liu C."/>
            <person name="Sun Q."/>
        </authorList>
    </citation>
    <scope>NUCLEOTIDE SEQUENCE [LARGE SCALE GENOMIC DNA]</scope>
    <source>
        <strain evidence="6 7">YIM B02515</strain>
    </source>
</reference>
<feature type="transmembrane region" description="Helical" evidence="5">
    <location>
        <begin position="33"/>
        <end position="52"/>
    </location>
</feature>
<evidence type="ECO:0000256" key="5">
    <source>
        <dbReference type="SAM" id="Phobius"/>
    </source>
</evidence>
<sequence>MKELINSPLFGIMISLLAFEFGCILYNKTKIAFFNPLFISQTLIILLLLRFHISFEAYNKGGQLISFFLGPATVVLAVPLYKKLKLLKANALAILTGITIGSIFGMISIILLGKAFGLNELLRLSMIPKSVTTPIGMDVSSQLGGIPAVTVAAIIITGILGAIIGPYICKIFKIKDSVSVGIAIGTSSHALGTTKALELGETEGAMSSLSVGIAGLITVILAPIMVKLFTLMKLF</sequence>
<evidence type="ECO:0000256" key="2">
    <source>
        <dbReference type="ARBA" id="ARBA00022692"/>
    </source>
</evidence>
<proteinExistence type="predicted"/>
<evidence type="ECO:0000256" key="4">
    <source>
        <dbReference type="ARBA" id="ARBA00023136"/>
    </source>
</evidence>
<comment type="subcellular location">
    <subcellularLocation>
        <location evidence="1">Membrane</location>
        <topology evidence="1">Multi-pass membrane protein</topology>
    </subcellularLocation>
</comment>
<evidence type="ECO:0000256" key="1">
    <source>
        <dbReference type="ARBA" id="ARBA00004141"/>
    </source>
</evidence>
<gene>
    <name evidence="6" type="ORF">JK636_13225</name>
</gene>
<evidence type="ECO:0000313" key="7">
    <source>
        <dbReference type="Proteomes" id="UP000632377"/>
    </source>
</evidence>
<protein>
    <submittedName>
        <fullName evidence="6">LrgB family protein</fullName>
    </submittedName>
</protein>
<feature type="transmembrane region" description="Helical" evidence="5">
    <location>
        <begin position="6"/>
        <end position="26"/>
    </location>
</feature>
<accession>A0ABS1TBH9</accession>
<dbReference type="PANTHER" id="PTHR30249">
    <property type="entry name" value="PUTATIVE SEROTONIN TRANSPORTER"/>
    <property type="match status" value="1"/>
</dbReference>
<keyword evidence="3 5" id="KW-1133">Transmembrane helix</keyword>
<dbReference type="PANTHER" id="PTHR30249:SF0">
    <property type="entry name" value="PLASTIDAL GLYCOLATE_GLYCERATE TRANSLOCATOR 1, CHLOROPLASTIC"/>
    <property type="match status" value="1"/>
</dbReference>
<dbReference type="RefSeq" id="WP_202749475.1">
    <property type="nucleotide sequence ID" value="NZ_JAESWC010000008.1"/>
</dbReference>
<dbReference type="EMBL" id="JAESWC010000008">
    <property type="protein sequence ID" value="MBL4936719.1"/>
    <property type="molecule type" value="Genomic_DNA"/>
</dbReference>
<dbReference type="Proteomes" id="UP000632377">
    <property type="component" value="Unassembled WGS sequence"/>
</dbReference>
<evidence type="ECO:0000256" key="3">
    <source>
        <dbReference type="ARBA" id="ARBA00022989"/>
    </source>
</evidence>
<feature type="transmembrane region" description="Helical" evidence="5">
    <location>
        <begin position="64"/>
        <end position="81"/>
    </location>
</feature>
<feature type="transmembrane region" description="Helical" evidence="5">
    <location>
        <begin position="209"/>
        <end position="229"/>
    </location>
</feature>
<feature type="transmembrane region" description="Helical" evidence="5">
    <location>
        <begin position="146"/>
        <end position="168"/>
    </location>
</feature>
<evidence type="ECO:0000313" key="6">
    <source>
        <dbReference type="EMBL" id="MBL4936719.1"/>
    </source>
</evidence>